<protein>
    <submittedName>
        <fullName evidence="1">Uncharacterized protein</fullName>
    </submittedName>
</protein>
<dbReference type="AlphaFoldDB" id="A0A0L8FXL4"/>
<name>A0A0L8FXL4_OCTBM</name>
<organism evidence="1">
    <name type="scientific">Octopus bimaculoides</name>
    <name type="common">California two-spotted octopus</name>
    <dbReference type="NCBI Taxonomy" id="37653"/>
    <lineage>
        <taxon>Eukaryota</taxon>
        <taxon>Metazoa</taxon>
        <taxon>Spiralia</taxon>
        <taxon>Lophotrochozoa</taxon>
        <taxon>Mollusca</taxon>
        <taxon>Cephalopoda</taxon>
        <taxon>Coleoidea</taxon>
        <taxon>Octopodiformes</taxon>
        <taxon>Octopoda</taxon>
        <taxon>Incirrata</taxon>
        <taxon>Octopodidae</taxon>
        <taxon>Octopus</taxon>
    </lineage>
</organism>
<evidence type="ECO:0000313" key="1">
    <source>
        <dbReference type="EMBL" id="KOF69319.1"/>
    </source>
</evidence>
<sequence length="50" mass="6027">MNCLKYLVSTMLIFHIDVVNFNKRYSSNMMRFSHFLTMKTTSFNTVYSYT</sequence>
<dbReference type="EMBL" id="KQ425549">
    <property type="protein sequence ID" value="KOF69319.1"/>
    <property type="molecule type" value="Genomic_DNA"/>
</dbReference>
<reference evidence="1" key="1">
    <citation type="submission" date="2015-07" db="EMBL/GenBank/DDBJ databases">
        <title>MeaNS - Measles Nucleotide Surveillance Program.</title>
        <authorList>
            <person name="Tran T."/>
            <person name="Druce J."/>
        </authorList>
    </citation>
    <scope>NUCLEOTIDE SEQUENCE</scope>
    <source>
        <strain evidence="1">UCB-OBI-ISO-001</strain>
        <tissue evidence="1">Gonad</tissue>
    </source>
</reference>
<accession>A0A0L8FXL4</accession>
<gene>
    <name evidence="1" type="ORF">OCBIM_22005241mg</name>
</gene>
<proteinExistence type="predicted"/>